<organism evidence="1">
    <name type="scientific">Pseudomonas urmiensis</name>
    <dbReference type="NCBI Taxonomy" id="2745493"/>
    <lineage>
        <taxon>Bacteria</taxon>
        <taxon>Pseudomonadati</taxon>
        <taxon>Pseudomonadota</taxon>
        <taxon>Gammaproteobacteria</taxon>
        <taxon>Pseudomonadales</taxon>
        <taxon>Pseudomonadaceae</taxon>
        <taxon>Pseudomonas</taxon>
    </lineage>
</organism>
<proteinExistence type="predicted"/>
<evidence type="ECO:0000313" key="2">
    <source>
        <dbReference type="EMBL" id="MBV4536885.1"/>
    </source>
</evidence>
<dbReference type="RefSeq" id="WP_186554939.1">
    <property type="nucleotide sequence ID" value="NZ_JABWRE020000001.1"/>
</dbReference>
<accession>A0A923JVV0</accession>
<dbReference type="Proteomes" id="UP000599879">
    <property type="component" value="Unassembled WGS sequence"/>
</dbReference>
<gene>
    <name evidence="2" type="ORF">HU737_012905</name>
    <name evidence="1" type="ORF">HU737_11790</name>
</gene>
<dbReference type="EMBL" id="JABWRE010000007">
    <property type="protein sequence ID" value="MBC3441369.1"/>
    <property type="molecule type" value="Genomic_DNA"/>
</dbReference>
<sequence>MTRQELRDDIVAYMSKPELSARGWYCTWWFRHHLQHGAIGTRKIRQELDRMEKMGLVVSDKSQSNNTLWQLAPRQVTP</sequence>
<dbReference type="AlphaFoldDB" id="A0A923JVV0"/>
<reference evidence="1" key="2">
    <citation type="submission" date="2020-07" db="EMBL/GenBank/DDBJ databases">
        <authorList>
            <person name="Lood C."/>
            <person name="Girard L."/>
        </authorList>
    </citation>
    <scope>NUCLEOTIDE SEQUENCE</scope>
    <source>
        <strain evidence="1">SWRI10</strain>
    </source>
</reference>
<comment type="caution">
    <text evidence="1">The sequence shown here is derived from an EMBL/GenBank/DDBJ whole genome shotgun (WGS) entry which is preliminary data.</text>
</comment>
<evidence type="ECO:0000313" key="1">
    <source>
        <dbReference type="EMBL" id="MBC3441369.1"/>
    </source>
</evidence>
<protein>
    <submittedName>
        <fullName evidence="1">Uncharacterized protein</fullName>
    </submittedName>
</protein>
<name>A0A923JVV0_9PSED</name>
<dbReference type="EMBL" id="JABWRE020000001">
    <property type="protein sequence ID" value="MBV4536885.1"/>
    <property type="molecule type" value="Genomic_DNA"/>
</dbReference>
<reference evidence="2" key="3">
    <citation type="submission" date="2021-06" db="EMBL/GenBank/DDBJ databases">
        <title>Updating the genus Pseudomonas: Description of 43 new species and partition of the Pseudomonas putida group.</title>
        <authorList>
            <person name="Girard L."/>
            <person name="Lood C."/>
            <person name="Vandamme P."/>
            <person name="Rokni-Zadeh H."/>
            <person name="Van Noort V."/>
            <person name="Hofte M."/>
            <person name="Lavigne R."/>
            <person name="De Mot R."/>
        </authorList>
    </citation>
    <scope>NUCLEOTIDE SEQUENCE</scope>
    <source>
        <strain evidence="2">SWRI10</strain>
    </source>
</reference>
<reference evidence="1" key="1">
    <citation type="journal article" date="2020" name="Microorganisms">
        <title>Reliable Identification of Environmental Pseudomonas Isolates Using the rpoD Gene.</title>
        <authorList>
            <consortium name="The Broad Institute Genome Sequencing Platform"/>
            <person name="Girard L."/>
            <person name="Lood C."/>
            <person name="Rokni-Zadeh H."/>
            <person name="van Noort V."/>
            <person name="Lavigne R."/>
            <person name="De Mot R."/>
        </authorList>
    </citation>
    <scope>NUCLEOTIDE SEQUENCE</scope>
    <source>
        <strain evidence="1">SWRI10</strain>
    </source>
</reference>